<accession>A0A4R2PY52</accession>
<dbReference type="PROSITE" id="PS51257">
    <property type="entry name" value="PROKAR_LIPOPROTEIN"/>
    <property type="match status" value="1"/>
</dbReference>
<dbReference type="PANTHER" id="PTHR46173">
    <property type="entry name" value="CCA TRNA NUCLEOTIDYLTRANSFERASE 1, MITOCHONDRIAL"/>
    <property type="match status" value="1"/>
</dbReference>
<keyword evidence="7" id="KW-0460">Magnesium</keyword>
<evidence type="ECO:0000256" key="3">
    <source>
        <dbReference type="ARBA" id="ARBA00022694"/>
    </source>
</evidence>
<dbReference type="GO" id="GO:0016779">
    <property type="term" value="F:nucleotidyltransferase activity"/>
    <property type="evidence" value="ECO:0007669"/>
    <property type="project" value="UniProtKB-KW"/>
</dbReference>
<proteinExistence type="inferred from homology"/>
<dbReference type="SUPFAM" id="SSF81301">
    <property type="entry name" value="Nucleotidyltransferase"/>
    <property type="match status" value="1"/>
</dbReference>
<organism evidence="11 12">
    <name type="scientific">Rhodovulum marinum</name>
    <dbReference type="NCBI Taxonomy" id="320662"/>
    <lineage>
        <taxon>Bacteria</taxon>
        <taxon>Pseudomonadati</taxon>
        <taxon>Pseudomonadota</taxon>
        <taxon>Alphaproteobacteria</taxon>
        <taxon>Rhodobacterales</taxon>
        <taxon>Paracoccaceae</taxon>
        <taxon>Rhodovulum</taxon>
    </lineage>
</organism>
<evidence type="ECO:0000313" key="11">
    <source>
        <dbReference type="EMBL" id="TCP40264.1"/>
    </source>
</evidence>
<gene>
    <name evidence="11" type="ORF">EV662_108139</name>
</gene>
<dbReference type="Gene3D" id="3.30.460.10">
    <property type="entry name" value="Beta Polymerase, domain 2"/>
    <property type="match status" value="1"/>
</dbReference>
<evidence type="ECO:0000259" key="9">
    <source>
        <dbReference type="Pfam" id="PF01743"/>
    </source>
</evidence>
<dbReference type="SUPFAM" id="SSF81891">
    <property type="entry name" value="Poly A polymerase C-terminal region-like"/>
    <property type="match status" value="1"/>
</dbReference>
<keyword evidence="12" id="KW-1185">Reference proteome</keyword>
<reference evidence="11 12" key="1">
    <citation type="submission" date="2019-03" db="EMBL/GenBank/DDBJ databases">
        <title>Genomic Encyclopedia of Type Strains, Phase IV (KMG-IV): sequencing the most valuable type-strain genomes for metagenomic binning, comparative biology and taxonomic classification.</title>
        <authorList>
            <person name="Goeker M."/>
        </authorList>
    </citation>
    <scope>NUCLEOTIDE SEQUENCE [LARGE SCALE GENOMIC DNA]</scope>
    <source>
        <strain evidence="11 12">DSM 18063</strain>
    </source>
</reference>
<keyword evidence="6" id="KW-0547">Nucleotide-binding</keyword>
<comment type="similarity">
    <text evidence="8">Belongs to the tRNA nucleotidyltransferase/poly(A) polymerase family.</text>
</comment>
<dbReference type="PANTHER" id="PTHR46173:SF1">
    <property type="entry name" value="CCA TRNA NUCLEOTIDYLTRANSFERASE 1, MITOCHONDRIAL"/>
    <property type="match status" value="1"/>
</dbReference>
<dbReference type="Pfam" id="PF12627">
    <property type="entry name" value="PolyA_pol_RNAbd"/>
    <property type="match status" value="1"/>
</dbReference>
<evidence type="ECO:0000256" key="6">
    <source>
        <dbReference type="ARBA" id="ARBA00022741"/>
    </source>
</evidence>
<evidence type="ECO:0000256" key="5">
    <source>
        <dbReference type="ARBA" id="ARBA00022723"/>
    </source>
</evidence>
<dbReference type="InterPro" id="IPR050264">
    <property type="entry name" value="Bact_CCA-adding_enz_type3_sf"/>
</dbReference>
<dbReference type="GO" id="GO:0000166">
    <property type="term" value="F:nucleotide binding"/>
    <property type="evidence" value="ECO:0007669"/>
    <property type="project" value="UniProtKB-KW"/>
</dbReference>
<dbReference type="Proteomes" id="UP000294835">
    <property type="component" value="Unassembled WGS sequence"/>
</dbReference>
<keyword evidence="4" id="KW-0548">Nucleotidyltransferase</keyword>
<dbReference type="InterPro" id="IPR002646">
    <property type="entry name" value="PolA_pol_head_dom"/>
</dbReference>
<dbReference type="Pfam" id="PF01743">
    <property type="entry name" value="PolyA_pol"/>
    <property type="match status" value="1"/>
</dbReference>
<evidence type="ECO:0000256" key="4">
    <source>
        <dbReference type="ARBA" id="ARBA00022695"/>
    </source>
</evidence>
<protein>
    <submittedName>
        <fullName evidence="11">Poly(A) polymerase</fullName>
    </submittedName>
</protein>
<evidence type="ECO:0000256" key="1">
    <source>
        <dbReference type="ARBA" id="ARBA00001946"/>
    </source>
</evidence>
<evidence type="ECO:0000256" key="8">
    <source>
        <dbReference type="RuleBase" id="RU003953"/>
    </source>
</evidence>
<evidence type="ECO:0000256" key="7">
    <source>
        <dbReference type="ARBA" id="ARBA00022842"/>
    </source>
</evidence>
<dbReference type="GO" id="GO:0046872">
    <property type="term" value="F:metal ion binding"/>
    <property type="evidence" value="ECO:0007669"/>
    <property type="project" value="UniProtKB-KW"/>
</dbReference>
<evidence type="ECO:0000256" key="2">
    <source>
        <dbReference type="ARBA" id="ARBA00022679"/>
    </source>
</evidence>
<sequence length="383" mass="40848">MMRVHGDWFFADHTQAVCRALTGAGHQALFVGGCVRNALLGAPVTDIDIATDARPEQVMNLAAAAGLKPVPTGFEHGTVTVVAGHLPHEVTTFRRDVETFGRHAVVAFADTAEEDAHRRDFTMNALYATPGGEVIDPLGGLPDLVARRVRFIDDADARIREDYLRILRFFRFHAWYGDPEGGLDASGLAACAANVGGLEKLSRERVGVEIKKLLSAPDPGQSVAAMDQSGVLSHSLPGAVSRLLPVLVHLEKGWGMAPDPMRRLAALGGEDHAERLRLSKAEARKLDRLRDAVGGSAGAAELGYRLGSEAACDVVLLRATATGAPPSEDARDQIAEGAAAEFPLTASDLMPDHTGPALGARLKELEARWIASGFRLTREQLLG</sequence>
<keyword evidence="2 8" id="KW-0808">Transferase</keyword>
<feature type="domain" description="tRNA nucleotidyltransferase/poly(A) polymerase RNA and SrmB- binding" evidence="10">
    <location>
        <begin position="188"/>
        <end position="239"/>
    </location>
</feature>
<comment type="cofactor">
    <cofactor evidence="1">
        <name>Mg(2+)</name>
        <dbReference type="ChEBI" id="CHEBI:18420"/>
    </cofactor>
</comment>
<name>A0A4R2PY52_9RHOB</name>
<keyword evidence="8" id="KW-0694">RNA-binding</keyword>
<dbReference type="Gene3D" id="1.10.3090.10">
    <property type="entry name" value="cca-adding enzyme, domain 2"/>
    <property type="match status" value="1"/>
</dbReference>
<dbReference type="InterPro" id="IPR032828">
    <property type="entry name" value="PolyA_RNA-bd"/>
</dbReference>
<feature type="domain" description="Poly A polymerase head" evidence="9">
    <location>
        <begin position="30"/>
        <end position="150"/>
    </location>
</feature>
<keyword evidence="3" id="KW-0819">tRNA processing</keyword>
<dbReference type="CDD" id="cd05398">
    <property type="entry name" value="NT_ClassII-CCAase"/>
    <property type="match status" value="1"/>
</dbReference>
<dbReference type="InterPro" id="IPR043519">
    <property type="entry name" value="NT_sf"/>
</dbReference>
<dbReference type="GO" id="GO:0000049">
    <property type="term" value="F:tRNA binding"/>
    <property type="evidence" value="ECO:0007669"/>
    <property type="project" value="TreeGrafter"/>
</dbReference>
<keyword evidence="5" id="KW-0479">Metal-binding</keyword>
<dbReference type="AlphaFoldDB" id="A0A4R2PY52"/>
<dbReference type="GO" id="GO:0008033">
    <property type="term" value="P:tRNA processing"/>
    <property type="evidence" value="ECO:0007669"/>
    <property type="project" value="UniProtKB-KW"/>
</dbReference>
<evidence type="ECO:0000259" key="10">
    <source>
        <dbReference type="Pfam" id="PF12627"/>
    </source>
</evidence>
<comment type="caution">
    <text evidence="11">The sequence shown here is derived from an EMBL/GenBank/DDBJ whole genome shotgun (WGS) entry which is preliminary data.</text>
</comment>
<evidence type="ECO:0000313" key="12">
    <source>
        <dbReference type="Proteomes" id="UP000294835"/>
    </source>
</evidence>
<dbReference type="EMBL" id="SLXP01000008">
    <property type="protein sequence ID" value="TCP40264.1"/>
    <property type="molecule type" value="Genomic_DNA"/>
</dbReference>